<evidence type="ECO:0000313" key="1">
    <source>
        <dbReference type="EMBL" id="KAI3676305.1"/>
    </source>
</evidence>
<comment type="caution">
    <text evidence="1">The sequence shown here is derived from an EMBL/GenBank/DDBJ whole genome shotgun (WGS) entry which is preliminary data.</text>
</comment>
<proteinExistence type="predicted"/>
<evidence type="ECO:0000313" key="2">
    <source>
        <dbReference type="Proteomes" id="UP001056120"/>
    </source>
</evidence>
<reference evidence="1 2" key="2">
    <citation type="journal article" date="2022" name="Mol. Ecol. Resour.">
        <title>The genomes of chicory, endive, great burdock and yacon provide insights into Asteraceae paleo-polyploidization history and plant inulin production.</title>
        <authorList>
            <person name="Fan W."/>
            <person name="Wang S."/>
            <person name="Wang H."/>
            <person name="Wang A."/>
            <person name="Jiang F."/>
            <person name="Liu H."/>
            <person name="Zhao H."/>
            <person name="Xu D."/>
            <person name="Zhang Y."/>
        </authorList>
    </citation>
    <scope>NUCLEOTIDE SEQUENCE [LARGE SCALE GENOMIC DNA]</scope>
    <source>
        <strain evidence="2">cv. Yunnan</strain>
        <tissue evidence="1">Leaves</tissue>
    </source>
</reference>
<keyword evidence="2" id="KW-1185">Reference proteome</keyword>
<accession>A0ACB8XXT8</accession>
<gene>
    <name evidence="1" type="ORF">L1987_85910</name>
</gene>
<name>A0ACB8XXT8_9ASTR</name>
<protein>
    <submittedName>
        <fullName evidence="1">Uncharacterized protein</fullName>
    </submittedName>
</protein>
<reference evidence="2" key="1">
    <citation type="journal article" date="2022" name="Mol. Ecol. Resour.">
        <title>The genomes of chicory, endive, great burdock and yacon provide insights into Asteraceae palaeo-polyploidization history and plant inulin production.</title>
        <authorList>
            <person name="Fan W."/>
            <person name="Wang S."/>
            <person name="Wang H."/>
            <person name="Wang A."/>
            <person name="Jiang F."/>
            <person name="Liu H."/>
            <person name="Zhao H."/>
            <person name="Xu D."/>
            <person name="Zhang Y."/>
        </authorList>
    </citation>
    <scope>NUCLEOTIDE SEQUENCE [LARGE SCALE GENOMIC DNA]</scope>
    <source>
        <strain evidence="2">cv. Yunnan</strain>
    </source>
</reference>
<dbReference type="Proteomes" id="UP001056120">
    <property type="component" value="Linkage Group LG29"/>
</dbReference>
<dbReference type="EMBL" id="CM042046">
    <property type="protein sequence ID" value="KAI3676305.1"/>
    <property type="molecule type" value="Genomic_DNA"/>
</dbReference>
<organism evidence="1 2">
    <name type="scientific">Smallanthus sonchifolius</name>
    <dbReference type="NCBI Taxonomy" id="185202"/>
    <lineage>
        <taxon>Eukaryota</taxon>
        <taxon>Viridiplantae</taxon>
        <taxon>Streptophyta</taxon>
        <taxon>Embryophyta</taxon>
        <taxon>Tracheophyta</taxon>
        <taxon>Spermatophyta</taxon>
        <taxon>Magnoliopsida</taxon>
        <taxon>eudicotyledons</taxon>
        <taxon>Gunneridae</taxon>
        <taxon>Pentapetalae</taxon>
        <taxon>asterids</taxon>
        <taxon>campanulids</taxon>
        <taxon>Asterales</taxon>
        <taxon>Asteraceae</taxon>
        <taxon>Asteroideae</taxon>
        <taxon>Heliantheae alliance</taxon>
        <taxon>Millerieae</taxon>
        <taxon>Smallanthus</taxon>
    </lineage>
</organism>
<sequence length="108" mass="12961">MVRYHHPNCSWHDHWEITVVADLSVWCWKLFEIVVTLSSVEFFDHCFISICNFCESSSHLDELTGLCFIRFELFSIYIQQSSFHISLVVTYEVIVILFFRYFDQHSLQ</sequence>